<name>A0A385ELJ5_CITFR</name>
<reference evidence="1" key="1">
    <citation type="submission" date="2018-08" db="EMBL/GenBank/DDBJ databases">
        <authorList>
            <person name="Fu S.S."/>
            <person name="Wang Y.Y."/>
            <person name="Jin S.S."/>
            <person name="Xia Y.Y."/>
            <person name="Jiang Z.Z."/>
            <person name="Ye S.S."/>
            <person name="Li R.R."/>
        </authorList>
    </citation>
    <scope>NUCLEOTIDE SEQUENCE</scope>
    <source>
        <strain evidence="1">JY-17</strain>
        <plasmid evidence="1">pCFJY-17</plasmid>
    </source>
</reference>
<evidence type="ECO:0000313" key="1">
    <source>
        <dbReference type="EMBL" id="AXQ86174.1"/>
    </source>
</evidence>
<sequence>MLSLFSSIFFLSNRFDKFNGVHAYMTDNGFQAAAVAWFKGQF</sequence>
<protein>
    <submittedName>
        <fullName evidence="1">Uncharacterized protein</fullName>
    </submittedName>
</protein>
<organism evidence="1">
    <name type="scientific">Citrobacter freundii</name>
    <dbReference type="NCBI Taxonomy" id="546"/>
    <lineage>
        <taxon>Bacteria</taxon>
        <taxon>Pseudomonadati</taxon>
        <taxon>Pseudomonadota</taxon>
        <taxon>Gammaproteobacteria</taxon>
        <taxon>Enterobacterales</taxon>
        <taxon>Enterobacteriaceae</taxon>
        <taxon>Citrobacter</taxon>
        <taxon>Citrobacter freundii complex</taxon>
    </lineage>
</organism>
<proteinExistence type="predicted"/>
<geneLocation type="plasmid" evidence="1">
    <name>pCFJY-17</name>
</geneLocation>
<dbReference type="EMBL" id="MH763829">
    <property type="protein sequence ID" value="AXQ86174.1"/>
    <property type="molecule type" value="Genomic_DNA"/>
</dbReference>
<keyword evidence="1" id="KW-0614">Plasmid</keyword>
<accession>A0A385ELJ5</accession>
<dbReference type="AlphaFoldDB" id="A0A385ELJ5"/>